<evidence type="ECO:0000313" key="1">
    <source>
        <dbReference type="EMBL" id="GAH77103.1"/>
    </source>
</evidence>
<dbReference type="AlphaFoldDB" id="X1K4X0"/>
<reference evidence="1" key="1">
    <citation type="journal article" date="2014" name="Front. Microbiol.">
        <title>High frequency of phylogenetically diverse reductive dehalogenase-homologous genes in deep subseafloor sedimentary metagenomes.</title>
        <authorList>
            <person name="Kawai M."/>
            <person name="Futagami T."/>
            <person name="Toyoda A."/>
            <person name="Takaki Y."/>
            <person name="Nishi S."/>
            <person name="Hori S."/>
            <person name="Arai W."/>
            <person name="Tsubouchi T."/>
            <person name="Morono Y."/>
            <person name="Uchiyama I."/>
            <person name="Ito T."/>
            <person name="Fujiyama A."/>
            <person name="Inagaki F."/>
            <person name="Takami H."/>
        </authorList>
    </citation>
    <scope>NUCLEOTIDE SEQUENCE</scope>
    <source>
        <strain evidence="1">Expedition CK06-06</strain>
    </source>
</reference>
<proteinExistence type="predicted"/>
<sequence>TGAESILITDLALLRGKVTLNHTYNGRVKEILQGSTLFNEITITAPVIPESIQNLIKFGDPLANNDASKIANAIASVIERSWDPGQFHLVLHSSGYDSRIISKTIVNLRDKYGESWLGDVLFFVRGTRRCRIQGNNGIRRLEKEAVSYL</sequence>
<dbReference type="EMBL" id="BARU01040327">
    <property type="protein sequence ID" value="GAH77103.1"/>
    <property type="molecule type" value="Genomic_DNA"/>
</dbReference>
<feature type="non-terminal residue" evidence="1">
    <location>
        <position position="1"/>
    </location>
</feature>
<comment type="caution">
    <text evidence="1">The sequence shown here is derived from an EMBL/GenBank/DDBJ whole genome shotgun (WGS) entry which is preliminary data.</text>
</comment>
<organism evidence="1">
    <name type="scientific">marine sediment metagenome</name>
    <dbReference type="NCBI Taxonomy" id="412755"/>
    <lineage>
        <taxon>unclassified sequences</taxon>
        <taxon>metagenomes</taxon>
        <taxon>ecological metagenomes</taxon>
    </lineage>
</organism>
<name>X1K4X0_9ZZZZ</name>
<gene>
    <name evidence="1" type="ORF">S03H2_62362</name>
</gene>
<accession>X1K4X0</accession>
<protein>
    <submittedName>
        <fullName evidence="1">Uncharacterized protein</fullName>
    </submittedName>
</protein>